<dbReference type="SUPFAM" id="SSF55486">
    <property type="entry name" value="Metalloproteases ('zincins'), catalytic domain"/>
    <property type="match status" value="1"/>
</dbReference>
<organism evidence="2 3">
    <name type="scientific">Pseudomonas viridiflava</name>
    <name type="common">Phytomonas viridiflava</name>
    <dbReference type="NCBI Taxonomy" id="33069"/>
    <lineage>
        <taxon>Bacteria</taxon>
        <taxon>Pseudomonadati</taxon>
        <taxon>Pseudomonadota</taxon>
        <taxon>Gammaproteobacteria</taxon>
        <taxon>Pseudomonadales</taxon>
        <taxon>Pseudomonadaceae</taxon>
        <taxon>Pseudomonas</taxon>
    </lineage>
</organism>
<dbReference type="RefSeq" id="WP_122210348.1">
    <property type="nucleotide sequence ID" value="NZ_JAAMQQ010000013.1"/>
</dbReference>
<dbReference type="EMBL" id="RBTP01000069">
    <property type="protein sequence ID" value="RMT77574.1"/>
    <property type="molecule type" value="Genomic_DNA"/>
</dbReference>
<proteinExistence type="predicted"/>
<protein>
    <submittedName>
        <fullName evidence="2">Uncharacterized protein</fullName>
    </submittedName>
</protein>
<evidence type="ECO:0000313" key="2">
    <source>
        <dbReference type="EMBL" id="RMT77574.1"/>
    </source>
</evidence>
<accession>A0A3M5NZ54</accession>
<sequence length="211" mass="23969">MLKTLTRSLLVIATLLLGQMALADDSTSRRPLFFFLFLHDDVKETDTERLVTHYFAWLVKDLESFTGRRVHMQFLRGIPTLTDFAYKGGDSDAIYGAWKQRVDQYLNAQNLPRNGTTKYLLVTQDKIDSSTLGFTVDKGYTGIASLDTYTAAAHELGHMLGGTHELAKVLYRDGWWCETNLVAVRQVVRANCYVYSDKNKQRIAANLSEYP</sequence>
<evidence type="ECO:0000313" key="3">
    <source>
        <dbReference type="Proteomes" id="UP000273854"/>
    </source>
</evidence>
<dbReference type="AlphaFoldDB" id="A0A3M5NZ54"/>
<reference evidence="2 3" key="1">
    <citation type="submission" date="2018-08" db="EMBL/GenBank/DDBJ databases">
        <title>Recombination of ecologically and evolutionarily significant loci maintains genetic cohesion in the Pseudomonas syringae species complex.</title>
        <authorList>
            <person name="Dillon M."/>
            <person name="Thakur S."/>
            <person name="Almeida R.N.D."/>
            <person name="Weir B.S."/>
            <person name="Guttman D.S."/>
        </authorList>
    </citation>
    <scope>NUCLEOTIDE SEQUENCE [LARGE SCALE GENOMIC DNA]</scope>
    <source>
        <strain evidence="2 3">ICMP 19473</strain>
    </source>
</reference>
<keyword evidence="1" id="KW-0732">Signal</keyword>
<comment type="caution">
    <text evidence="2">The sequence shown here is derived from an EMBL/GenBank/DDBJ whole genome shotgun (WGS) entry which is preliminary data.</text>
</comment>
<feature type="chain" id="PRO_5017969840" evidence="1">
    <location>
        <begin position="24"/>
        <end position="211"/>
    </location>
</feature>
<feature type="signal peptide" evidence="1">
    <location>
        <begin position="1"/>
        <end position="23"/>
    </location>
</feature>
<dbReference type="OrthoDB" id="5951339at2"/>
<name>A0A3M5NZ54_PSEVI</name>
<gene>
    <name evidence="2" type="ORF">ALP40_04577</name>
</gene>
<evidence type="ECO:0000256" key="1">
    <source>
        <dbReference type="SAM" id="SignalP"/>
    </source>
</evidence>
<dbReference type="Proteomes" id="UP000273854">
    <property type="component" value="Unassembled WGS sequence"/>
</dbReference>